<evidence type="ECO:0000256" key="1">
    <source>
        <dbReference type="SAM" id="MobiDB-lite"/>
    </source>
</evidence>
<proteinExistence type="predicted"/>
<evidence type="ECO:0000313" key="2">
    <source>
        <dbReference type="WBParaSite" id="GPUH_0002154401-mRNA-1"/>
    </source>
</evidence>
<feature type="region of interest" description="Disordered" evidence="1">
    <location>
        <begin position="1"/>
        <end position="20"/>
    </location>
</feature>
<accession>A0A183EKM6</accession>
<organism evidence="2">
    <name type="scientific">Gongylonema pulchrum</name>
    <dbReference type="NCBI Taxonomy" id="637853"/>
    <lineage>
        <taxon>Eukaryota</taxon>
        <taxon>Metazoa</taxon>
        <taxon>Ecdysozoa</taxon>
        <taxon>Nematoda</taxon>
        <taxon>Chromadorea</taxon>
        <taxon>Rhabditida</taxon>
        <taxon>Spirurina</taxon>
        <taxon>Spiruromorpha</taxon>
        <taxon>Spiruroidea</taxon>
        <taxon>Gongylonematidae</taxon>
        <taxon>Gongylonema</taxon>
    </lineage>
</organism>
<name>A0A183EKM6_9BILA</name>
<feature type="compositionally biased region" description="Polar residues" evidence="1">
    <location>
        <begin position="27"/>
        <end position="40"/>
    </location>
</feature>
<feature type="region of interest" description="Disordered" evidence="1">
    <location>
        <begin position="27"/>
        <end position="50"/>
    </location>
</feature>
<protein>
    <submittedName>
        <fullName evidence="2">Response regulatory domain-containing protein</fullName>
    </submittedName>
</protein>
<dbReference type="AlphaFoldDB" id="A0A183EKM6"/>
<reference evidence="2" key="1">
    <citation type="submission" date="2016-06" db="UniProtKB">
        <authorList>
            <consortium name="WormBaseParasite"/>
        </authorList>
    </citation>
    <scope>IDENTIFICATION</scope>
</reference>
<sequence length="95" mass="9808">LASSSGEAGHGTNNQIGNDHLTCATSSVEECGTNSSNSEQPDGEAVAADQLSPRKLVESIVAKLRANGKTCILPVNDEAAMEAIVEPFKLLIDIG</sequence>
<dbReference type="WBParaSite" id="GPUH_0002154401-mRNA-1">
    <property type="protein sequence ID" value="GPUH_0002154401-mRNA-1"/>
    <property type="gene ID" value="GPUH_0002154401"/>
</dbReference>